<dbReference type="PANTHER" id="PTHR43520:SF5">
    <property type="entry name" value="CATION-TRANSPORTING P-TYPE ATPASE-RELATED"/>
    <property type="match status" value="1"/>
</dbReference>
<gene>
    <name evidence="17" type="ORF">EAX61_01580</name>
</gene>
<dbReference type="PRINTS" id="PR00943">
    <property type="entry name" value="CUATPASE"/>
</dbReference>
<dbReference type="InterPro" id="IPR023299">
    <property type="entry name" value="ATPase_P-typ_cyto_dom_N"/>
</dbReference>
<evidence type="ECO:0000256" key="9">
    <source>
        <dbReference type="ARBA" id="ARBA00022840"/>
    </source>
</evidence>
<dbReference type="SUPFAM" id="SSF81665">
    <property type="entry name" value="Calcium ATPase, transmembrane domain M"/>
    <property type="match status" value="1"/>
</dbReference>
<dbReference type="InterPro" id="IPR036163">
    <property type="entry name" value="HMA_dom_sf"/>
</dbReference>
<evidence type="ECO:0000256" key="6">
    <source>
        <dbReference type="ARBA" id="ARBA00022692"/>
    </source>
</evidence>
<dbReference type="SUPFAM" id="SSF81653">
    <property type="entry name" value="Calcium ATPase, transduction domain A"/>
    <property type="match status" value="1"/>
</dbReference>
<dbReference type="NCBIfam" id="TIGR01494">
    <property type="entry name" value="ATPase_P-type"/>
    <property type="match status" value="1"/>
</dbReference>
<feature type="transmembrane region" description="Helical" evidence="15">
    <location>
        <begin position="200"/>
        <end position="222"/>
    </location>
</feature>
<dbReference type="EMBL" id="REFV01000001">
    <property type="protein sequence ID" value="RMB64093.1"/>
    <property type="molecule type" value="Genomic_DNA"/>
</dbReference>
<feature type="transmembrane region" description="Helical" evidence="15">
    <location>
        <begin position="755"/>
        <end position="776"/>
    </location>
</feature>
<dbReference type="Pfam" id="PF00122">
    <property type="entry name" value="E1-E2_ATPase"/>
    <property type="match status" value="1"/>
</dbReference>
<dbReference type="Proteomes" id="UP000281985">
    <property type="component" value="Unassembled WGS sequence"/>
</dbReference>
<accession>A0A3M0GQW8</accession>
<dbReference type="AlphaFoldDB" id="A0A3M0GQW8"/>
<organism evidence="17 18">
    <name type="scientific">Dokdonia sinensis</name>
    <dbReference type="NCBI Taxonomy" id="2479847"/>
    <lineage>
        <taxon>Bacteria</taxon>
        <taxon>Pseudomonadati</taxon>
        <taxon>Bacteroidota</taxon>
        <taxon>Flavobacteriia</taxon>
        <taxon>Flavobacteriales</taxon>
        <taxon>Flavobacteriaceae</taxon>
        <taxon>Dokdonia</taxon>
    </lineage>
</organism>
<keyword evidence="6 15" id="KW-0812">Transmembrane</keyword>
<evidence type="ECO:0000256" key="15">
    <source>
        <dbReference type="RuleBase" id="RU362081"/>
    </source>
</evidence>
<keyword evidence="10" id="KW-0460">Magnesium</keyword>
<dbReference type="NCBIfam" id="TIGR01525">
    <property type="entry name" value="ATPase-IB_hvy"/>
    <property type="match status" value="1"/>
</dbReference>
<sequence>MDVCFHCGDDCVNTNIEHQDKHFCCHGCKTVFDILNDSDLSYYYELEQTPGTTPSRFEGKFDFLENEKIARKLLEFDEQGTQVVSFVIPSIHCSSCIWVLENLNKLNPKVKTAQVNFPKKTVRITYTTEDYSLHKLVLLLARIGYEPYISLDDATKKASHIDRSLIYKLGVAGFAFGNIMFLSFPEYFEVSEFWLERYKYVFRALMLVFALPVVFYSGSDYLVSAFKSIRSKMLNIDVPIAIGILVLFTRSVVEIVMDWGTGFLDSMAGLVFFLLLGKFFQQKTYAFLSFERDYKSYFPIAVTRLIKNDGKNHFKVSAFAKAESEPIQEEQAQVYDLVAGDRIIIRHGELIPVDGILIKGNALIDYSFVTGEAEPVAKNSGDQLFAGGRQQAGVIELEVVKTVEQSYLTQLWSNEIFDKENRSVFQNITDRISKRFTISILSIAVLATVFWLFYQPSLALNVFTAVLIVACPCAIALAAPFTLGNLLRIFGRHKLYLKNSTVIEQLATIDTVVFDKTGTLTTNHKNVITYEGIALTSEEESLLTSTLRASNHPLSRSLYDMLQSQGIDTLDDFKEEVGQGLVGILNQNQIKVGSYAFVAQEDNAFAKTYPNRTTVHISSNDNYKGCYIFYNEYRDGMQDLFKSLAQDCKLAVLSGDNEGEKMHLSKILPEHTDLIFNQKPADKLAYIKNLQANGKRVLMVGDGLNDAGALAQSDVGLVISENINVFSPACDGILDASRFKNLTRFITLSRKGKQVIQYAFIFSLLYNLIGLGFAVTGNLAPVVAAILMPLSSISIVVFTTAYTYFLGQQLHTNLKNAE</sequence>
<evidence type="ECO:0000256" key="1">
    <source>
        <dbReference type="ARBA" id="ARBA00004651"/>
    </source>
</evidence>
<keyword evidence="4 15" id="KW-1003">Cell membrane</keyword>
<comment type="similarity">
    <text evidence="2 15">Belongs to the cation transport ATPase (P-type) (TC 3.A.3) family. Type IB subfamily.</text>
</comment>
<keyword evidence="8 15" id="KW-0547">Nucleotide-binding</keyword>
<keyword evidence="12 15" id="KW-1133">Transmembrane helix</keyword>
<comment type="caution">
    <text evidence="17">The sequence shown here is derived from an EMBL/GenBank/DDBJ whole genome shotgun (WGS) entry which is preliminary data.</text>
</comment>
<dbReference type="PANTHER" id="PTHR43520">
    <property type="entry name" value="ATP7, ISOFORM B"/>
    <property type="match status" value="1"/>
</dbReference>
<dbReference type="Gene3D" id="3.40.1110.10">
    <property type="entry name" value="Calcium-transporting ATPase, cytoplasmic domain N"/>
    <property type="match status" value="1"/>
</dbReference>
<dbReference type="PROSITE" id="PS00154">
    <property type="entry name" value="ATPASE_E1_E2"/>
    <property type="match status" value="1"/>
</dbReference>
<dbReference type="InterPro" id="IPR023298">
    <property type="entry name" value="ATPase_P-typ_TM_dom_sf"/>
</dbReference>
<keyword evidence="7 15" id="KW-0479">Metal-binding</keyword>
<feature type="domain" description="HMA" evidence="16">
    <location>
        <begin position="82"/>
        <end position="148"/>
    </location>
</feature>
<dbReference type="InterPro" id="IPR021993">
    <property type="entry name" value="ATPase-cat-bd"/>
</dbReference>
<feature type="transmembrane region" description="Helical" evidence="15">
    <location>
        <begin position="234"/>
        <end position="253"/>
    </location>
</feature>
<dbReference type="OrthoDB" id="1521937at2"/>
<dbReference type="PROSITE" id="PS50846">
    <property type="entry name" value="HMA_2"/>
    <property type="match status" value="1"/>
</dbReference>
<evidence type="ECO:0000256" key="7">
    <source>
        <dbReference type="ARBA" id="ARBA00022723"/>
    </source>
</evidence>
<dbReference type="GO" id="GO:0005524">
    <property type="term" value="F:ATP binding"/>
    <property type="evidence" value="ECO:0007669"/>
    <property type="project" value="UniProtKB-UniRule"/>
</dbReference>
<evidence type="ECO:0000256" key="2">
    <source>
        <dbReference type="ARBA" id="ARBA00006024"/>
    </source>
</evidence>
<dbReference type="InterPro" id="IPR023214">
    <property type="entry name" value="HAD_sf"/>
</dbReference>
<keyword evidence="11" id="KW-1278">Translocase</keyword>
<dbReference type="InterPro" id="IPR001757">
    <property type="entry name" value="P_typ_ATPase"/>
</dbReference>
<evidence type="ECO:0000259" key="16">
    <source>
        <dbReference type="PROSITE" id="PS50846"/>
    </source>
</evidence>
<dbReference type="Gene3D" id="3.40.50.1000">
    <property type="entry name" value="HAD superfamily/HAD-like"/>
    <property type="match status" value="1"/>
</dbReference>
<evidence type="ECO:0000256" key="5">
    <source>
        <dbReference type="ARBA" id="ARBA00022553"/>
    </source>
</evidence>
<dbReference type="GO" id="GO:0005886">
    <property type="term" value="C:plasma membrane"/>
    <property type="evidence" value="ECO:0007669"/>
    <property type="project" value="UniProtKB-SubCell"/>
</dbReference>
<dbReference type="GO" id="GO:0043682">
    <property type="term" value="F:P-type divalent copper transporter activity"/>
    <property type="evidence" value="ECO:0007669"/>
    <property type="project" value="TreeGrafter"/>
</dbReference>
<evidence type="ECO:0000256" key="14">
    <source>
        <dbReference type="ARBA" id="ARBA00023136"/>
    </source>
</evidence>
<evidence type="ECO:0000256" key="12">
    <source>
        <dbReference type="ARBA" id="ARBA00022989"/>
    </source>
</evidence>
<feature type="transmembrane region" description="Helical" evidence="15">
    <location>
        <begin position="165"/>
        <end position="188"/>
    </location>
</feature>
<evidence type="ECO:0000256" key="11">
    <source>
        <dbReference type="ARBA" id="ARBA00022967"/>
    </source>
</evidence>
<name>A0A3M0GQW8_9FLAO</name>
<keyword evidence="18" id="KW-1185">Reference proteome</keyword>
<evidence type="ECO:0000256" key="13">
    <source>
        <dbReference type="ARBA" id="ARBA00023065"/>
    </source>
</evidence>
<dbReference type="Pfam" id="PF00702">
    <property type="entry name" value="Hydrolase"/>
    <property type="match status" value="1"/>
</dbReference>
<dbReference type="SUPFAM" id="SSF55008">
    <property type="entry name" value="HMA, heavy metal-associated domain"/>
    <property type="match status" value="1"/>
</dbReference>
<evidence type="ECO:0000313" key="17">
    <source>
        <dbReference type="EMBL" id="RMB64093.1"/>
    </source>
</evidence>
<dbReference type="RefSeq" id="WP_121915888.1">
    <property type="nucleotide sequence ID" value="NZ_REFV01000001.1"/>
</dbReference>
<dbReference type="InterPro" id="IPR059000">
    <property type="entry name" value="ATPase_P-type_domA"/>
</dbReference>
<keyword evidence="5" id="KW-0597">Phosphoprotein</keyword>
<reference evidence="17 18" key="1">
    <citation type="submission" date="2018-10" db="EMBL/GenBank/DDBJ databases">
        <title>Dokdonia luteus sp. nov., isolated from sea water.</title>
        <authorList>
            <person name="Zhou L.Y."/>
            <person name="Du Z.J."/>
        </authorList>
    </citation>
    <scope>NUCLEOTIDE SEQUENCE [LARGE SCALE GENOMIC DNA]</scope>
    <source>
        <strain evidence="17 18">SH27</strain>
    </source>
</reference>
<dbReference type="Gene3D" id="3.30.70.100">
    <property type="match status" value="1"/>
</dbReference>
<evidence type="ECO:0000256" key="10">
    <source>
        <dbReference type="ARBA" id="ARBA00022842"/>
    </source>
</evidence>
<evidence type="ECO:0000256" key="8">
    <source>
        <dbReference type="ARBA" id="ARBA00022741"/>
    </source>
</evidence>
<dbReference type="InterPro" id="IPR036412">
    <property type="entry name" value="HAD-like_sf"/>
</dbReference>
<dbReference type="InterPro" id="IPR018303">
    <property type="entry name" value="ATPase_P-typ_P_site"/>
</dbReference>
<evidence type="ECO:0000256" key="4">
    <source>
        <dbReference type="ARBA" id="ARBA00022475"/>
    </source>
</evidence>
<dbReference type="Pfam" id="PF12156">
    <property type="entry name" value="ATPase-cat_bd"/>
    <property type="match status" value="1"/>
</dbReference>
<keyword evidence="3" id="KW-0813">Transport</keyword>
<keyword evidence="14 15" id="KW-0472">Membrane</keyword>
<dbReference type="InterPro" id="IPR027256">
    <property type="entry name" value="P-typ_ATPase_IB"/>
</dbReference>
<proteinExistence type="inferred from homology"/>
<dbReference type="InterPro" id="IPR008250">
    <property type="entry name" value="ATPase_P-typ_transduc_dom_A_sf"/>
</dbReference>
<dbReference type="GO" id="GO:0005507">
    <property type="term" value="F:copper ion binding"/>
    <property type="evidence" value="ECO:0007669"/>
    <property type="project" value="TreeGrafter"/>
</dbReference>
<feature type="transmembrane region" description="Helical" evidence="15">
    <location>
        <begin position="259"/>
        <end position="280"/>
    </location>
</feature>
<feature type="transmembrane region" description="Helical" evidence="15">
    <location>
        <begin position="782"/>
        <end position="805"/>
    </location>
</feature>
<evidence type="ECO:0000256" key="3">
    <source>
        <dbReference type="ARBA" id="ARBA00022448"/>
    </source>
</evidence>
<protein>
    <submittedName>
        <fullName evidence="17">Heavy metal translocating P-type ATPase</fullName>
    </submittedName>
</protein>
<dbReference type="InterPro" id="IPR006121">
    <property type="entry name" value="HMA_dom"/>
</dbReference>
<dbReference type="Pfam" id="PF00403">
    <property type="entry name" value="HMA"/>
    <property type="match status" value="1"/>
</dbReference>
<feature type="transmembrane region" description="Helical" evidence="15">
    <location>
        <begin position="436"/>
        <end position="454"/>
    </location>
</feature>
<keyword evidence="9 15" id="KW-0067">ATP-binding</keyword>
<feature type="transmembrane region" description="Helical" evidence="15">
    <location>
        <begin position="460"/>
        <end position="487"/>
    </location>
</feature>
<dbReference type="GO" id="GO:0016887">
    <property type="term" value="F:ATP hydrolysis activity"/>
    <property type="evidence" value="ECO:0007669"/>
    <property type="project" value="InterPro"/>
</dbReference>
<evidence type="ECO:0000313" key="18">
    <source>
        <dbReference type="Proteomes" id="UP000281985"/>
    </source>
</evidence>
<dbReference type="PRINTS" id="PR00119">
    <property type="entry name" value="CATATPASE"/>
</dbReference>
<dbReference type="Gene3D" id="2.70.150.10">
    <property type="entry name" value="Calcium-transporting ATPase, cytoplasmic transduction domain A"/>
    <property type="match status" value="1"/>
</dbReference>
<dbReference type="GO" id="GO:0055070">
    <property type="term" value="P:copper ion homeostasis"/>
    <property type="evidence" value="ECO:0007669"/>
    <property type="project" value="TreeGrafter"/>
</dbReference>
<dbReference type="SUPFAM" id="SSF56784">
    <property type="entry name" value="HAD-like"/>
    <property type="match status" value="1"/>
</dbReference>
<keyword evidence="13" id="KW-0406">Ion transport</keyword>
<comment type="subcellular location">
    <subcellularLocation>
        <location evidence="1">Cell membrane</location>
        <topology evidence="1">Multi-pass membrane protein</topology>
    </subcellularLocation>
</comment>